<name>A0A2I6SBL6_9VIRU</name>
<dbReference type="Proteomes" id="UP000267352">
    <property type="component" value="Segment"/>
</dbReference>
<proteinExistence type="predicted"/>
<dbReference type="EMBL" id="MG702567">
    <property type="protein sequence ID" value="AUO14949.1"/>
    <property type="molecule type" value="Genomic_DNA"/>
</dbReference>
<accession>A0A2I6SBL6</accession>
<sequence length="80" mass="8789">MNENELARDLCEIENKIETRQLRDAFQDLKRSMLMTPGGVGAISSGASTNNVPLSLHVTCRCIQRSSDEQQQCQCNGSCG</sequence>
<organism evidence="1">
    <name type="scientific">White spot syndrome virus</name>
    <dbReference type="NCBI Taxonomy" id="342409"/>
    <lineage>
        <taxon>Viruses</taxon>
        <taxon>Viruses incertae sedis</taxon>
        <taxon>Naldaviricetes</taxon>
        <taxon>Nimaviridae</taxon>
        <taxon>Whispovirus</taxon>
    </lineage>
</organism>
<reference evidence="1" key="2">
    <citation type="journal article" date="2018" name="Genome Announc.">
        <title>First Report of a Complete Genome Sequence of White spot syndrome virus from India.</title>
        <authorList>
            <person name="Vinaya Kumar K."/>
            <person name="Shekhar M.S."/>
            <person name="Otta S.K."/>
            <person name="Karthic K."/>
            <person name="Ashok Kumar J."/>
            <person name="Gopikrishna G."/>
            <person name="Vijayan K.K."/>
        </authorList>
    </citation>
    <scope>NUCLEOTIDE SEQUENCE</scope>
    <source>
        <strain evidence="1">IN_AP4RU</strain>
    </source>
</reference>
<evidence type="ECO:0000313" key="1">
    <source>
        <dbReference type="EMBL" id="AUO14949.1"/>
    </source>
</evidence>
<reference evidence="1" key="1">
    <citation type="submission" date="2017-12" db="EMBL/GenBank/DDBJ databases">
        <authorList>
            <person name="Katneni V.K."/>
            <person name="Shekhar M.S."/>
            <person name="Otta S.K."/>
            <person name="Karthic K."/>
            <person name="Jangam A.K."/>
            <person name="Gopikrishna G."/>
            <person name="Vijayan K.K."/>
        </authorList>
    </citation>
    <scope>NUCLEOTIDE SEQUENCE [LARGE SCALE GENOMIC DNA]</scope>
    <source>
        <strain evidence="1">IN_AP4RU</strain>
    </source>
</reference>
<protein>
    <submittedName>
        <fullName evidence="1">WSSV088</fullName>
    </submittedName>
</protein>